<dbReference type="RefSeq" id="WP_248727772.1">
    <property type="nucleotide sequence ID" value="NZ_CP096829.1"/>
</dbReference>
<reference evidence="2 3" key="1">
    <citation type="submission" date="2022-04" db="EMBL/GenBank/DDBJ databases">
        <authorList>
            <person name="Ra J.-S."/>
            <person name="Kim S.-B."/>
        </authorList>
    </citation>
    <scope>NUCLEOTIDE SEQUENCE [LARGE SCALE GENOMIC DNA]</scope>
    <source>
        <strain evidence="2 3">MMS21-Er5</strain>
    </source>
</reference>
<organism evidence="2 3">
    <name type="scientific">Flavobacterium humidisoli</name>
    <dbReference type="NCBI Taxonomy" id="2937442"/>
    <lineage>
        <taxon>Bacteria</taxon>
        <taxon>Pseudomonadati</taxon>
        <taxon>Bacteroidota</taxon>
        <taxon>Flavobacteriia</taxon>
        <taxon>Flavobacteriales</taxon>
        <taxon>Flavobacteriaceae</taxon>
        <taxon>Flavobacterium</taxon>
    </lineage>
</organism>
<evidence type="ECO:0000313" key="3">
    <source>
        <dbReference type="Proteomes" id="UP000829998"/>
    </source>
</evidence>
<gene>
    <name evidence="2" type="ORF">M0M44_22660</name>
</gene>
<keyword evidence="1" id="KW-1133">Transmembrane helix</keyword>
<evidence type="ECO:0008006" key="4">
    <source>
        <dbReference type="Google" id="ProtNLM"/>
    </source>
</evidence>
<evidence type="ECO:0000256" key="1">
    <source>
        <dbReference type="SAM" id="Phobius"/>
    </source>
</evidence>
<sequence>MKKITQEDIENDYKEAIREKYRVEKSDGKYSHYLSNPSQALLRDLCWEIFNAEPKADDLAVYRTFFKAEFVPKEVDTSQQYTDKFKKVGAFFKAERETAKISTVDLAAILVDFENRPFRKFVKKGFEPDFSKNEINSSTNEKEIKELDVDFVDENFEKEAQSTEAEVLSPPLEPKSTNIFIDTKEKILQRFKEKLKKTIIAITLIFGLVTTVVYFAFFKKHCMQWTGNHYEVVDCTSHNESSNLNEVIPLDKDLLDFRKITACDTTKCFLTNGEAIVWYGKTANGIDFFNDNGNGWHPENRKALRPMTDYMFKRYLKGKPCK</sequence>
<evidence type="ECO:0000313" key="2">
    <source>
        <dbReference type="EMBL" id="UPZ15538.1"/>
    </source>
</evidence>
<keyword evidence="1" id="KW-0472">Membrane</keyword>
<dbReference type="EMBL" id="CP096829">
    <property type="protein sequence ID" value="UPZ15538.1"/>
    <property type="molecule type" value="Genomic_DNA"/>
</dbReference>
<feature type="transmembrane region" description="Helical" evidence="1">
    <location>
        <begin position="199"/>
        <end position="218"/>
    </location>
</feature>
<proteinExistence type="predicted"/>
<accession>A0ABY4LT75</accession>
<keyword evidence="1" id="KW-0812">Transmembrane</keyword>
<protein>
    <recommendedName>
        <fullName evidence="4">YARHG domain-containing protein</fullName>
    </recommendedName>
</protein>
<dbReference type="Proteomes" id="UP000829998">
    <property type="component" value="Chromosome"/>
</dbReference>
<name>A0ABY4LT75_9FLAO</name>
<keyword evidence="3" id="KW-1185">Reference proteome</keyword>